<evidence type="ECO:0000256" key="1">
    <source>
        <dbReference type="SAM" id="Phobius"/>
    </source>
</evidence>
<evidence type="ECO:0000313" key="3">
    <source>
        <dbReference type="EnsemblMetazoa" id="G3853.3:cds"/>
    </source>
</evidence>
<keyword evidence="1" id="KW-0472">Membrane</keyword>
<feature type="signal peptide" evidence="2">
    <location>
        <begin position="1"/>
        <end position="23"/>
    </location>
</feature>
<evidence type="ECO:0008006" key="5">
    <source>
        <dbReference type="Google" id="ProtNLM"/>
    </source>
</evidence>
<sequence length="147" mass="16915">MNWTYFPWIGLFVGCALFSVAESTIGGTVNCFQCNVFNQGAREFCANAERKMYNCSGCLKTHTRVYMHDQWLQYKYVTVTSKYCIQYMNFRRPEGCYVKSADQGYIKQCYCYSHWCNAASKNSNRTLAMTVVQVAFVAALLSWIRGS</sequence>
<feature type="chain" id="PRO_5042431991" description="Protein quiver" evidence="2">
    <location>
        <begin position="24"/>
        <end position="147"/>
    </location>
</feature>
<keyword evidence="4" id="KW-1185">Reference proteome</keyword>
<dbReference type="Proteomes" id="UP000005408">
    <property type="component" value="Unassembled WGS sequence"/>
</dbReference>
<evidence type="ECO:0000313" key="4">
    <source>
        <dbReference type="Proteomes" id="UP000005408"/>
    </source>
</evidence>
<dbReference type="EnsemblMetazoa" id="G3853.4">
    <property type="protein sequence ID" value="G3853.4:cds"/>
    <property type="gene ID" value="G3853"/>
</dbReference>
<feature type="transmembrane region" description="Helical" evidence="1">
    <location>
        <begin position="126"/>
        <end position="144"/>
    </location>
</feature>
<dbReference type="OrthoDB" id="6125676at2759"/>
<protein>
    <recommendedName>
        <fullName evidence="5">Protein quiver</fullName>
    </recommendedName>
</protein>
<keyword evidence="1" id="KW-1133">Transmembrane helix</keyword>
<proteinExistence type="predicted"/>
<dbReference type="EnsemblMetazoa" id="G3853.3">
    <property type="protein sequence ID" value="G3853.3:cds"/>
    <property type="gene ID" value="G3853"/>
</dbReference>
<reference evidence="3" key="1">
    <citation type="submission" date="2022-08" db="UniProtKB">
        <authorList>
            <consortium name="EnsemblMetazoa"/>
        </authorList>
    </citation>
    <scope>IDENTIFICATION</scope>
    <source>
        <strain evidence="3">05x7-T-G4-1.051#20</strain>
    </source>
</reference>
<organism evidence="3 4">
    <name type="scientific">Magallana gigas</name>
    <name type="common">Pacific oyster</name>
    <name type="synonym">Crassostrea gigas</name>
    <dbReference type="NCBI Taxonomy" id="29159"/>
    <lineage>
        <taxon>Eukaryota</taxon>
        <taxon>Metazoa</taxon>
        <taxon>Spiralia</taxon>
        <taxon>Lophotrochozoa</taxon>
        <taxon>Mollusca</taxon>
        <taxon>Bivalvia</taxon>
        <taxon>Autobranchia</taxon>
        <taxon>Pteriomorphia</taxon>
        <taxon>Ostreida</taxon>
        <taxon>Ostreoidea</taxon>
        <taxon>Ostreidae</taxon>
        <taxon>Magallana</taxon>
    </lineage>
</organism>
<dbReference type="OMA" id="VISRYCI"/>
<keyword evidence="1" id="KW-0812">Transmembrane</keyword>
<name>A0A8W8N0E8_MAGGI</name>
<dbReference type="AlphaFoldDB" id="A0A8W8N0E8"/>
<accession>A0A8W8N0E8</accession>
<dbReference type="EnsemblMetazoa" id="G3853.2">
    <property type="protein sequence ID" value="G3853.2:cds"/>
    <property type="gene ID" value="G3853"/>
</dbReference>
<dbReference type="EnsemblMetazoa" id="G3853.1">
    <property type="protein sequence ID" value="G3853.1:cds"/>
    <property type="gene ID" value="G3853"/>
</dbReference>
<evidence type="ECO:0000256" key="2">
    <source>
        <dbReference type="SAM" id="SignalP"/>
    </source>
</evidence>
<keyword evidence="2" id="KW-0732">Signal</keyword>